<feature type="compositionally biased region" description="Low complexity" evidence="1">
    <location>
        <begin position="208"/>
        <end position="227"/>
    </location>
</feature>
<dbReference type="AlphaFoldDB" id="A0A9P5PNA0"/>
<protein>
    <submittedName>
        <fullName evidence="2">Uncharacterized protein</fullName>
    </submittedName>
</protein>
<proteinExistence type="predicted"/>
<evidence type="ECO:0000256" key="1">
    <source>
        <dbReference type="SAM" id="MobiDB-lite"/>
    </source>
</evidence>
<sequence>MVVANRPGDSSVDTKLRIVACPSCKNRKFSQITRKPKESMPCDFARFENGECKFGSQCDVCSRCHLFCPDCLELGKYLEYLNDTYNSAIGAPDSLQRTLRAMSGLHTAYDKTAALIEEQKKILALLAESFNHKLDILREIGRDPITFLENIVPSMPDKLLGLPEWTYLASLMKWDSFLAFDTQEKYEAFLNTLVHIAVADKDSPEAGPSRSKSAQPRAASSPAPARPVTLSVPSRAPSVGPLTPVPAPSPVPEDEEELDVEKSALGEETGTSEVVVAESSAKITTS</sequence>
<gene>
    <name evidence="2" type="ORF">BDP27DRAFT_1365604</name>
</gene>
<feature type="region of interest" description="Disordered" evidence="1">
    <location>
        <begin position="202"/>
        <end position="286"/>
    </location>
</feature>
<comment type="caution">
    <text evidence="2">The sequence shown here is derived from an EMBL/GenBank/DDBJ whole genome shotgun (WGS) entry which is preliminary data.</text>
</comment>
<organism evidence="2 3">
    <name type="scientific">Rhodocollybia butyracea</name>
    <dbReference type="NCBI Taxonomy" id="206335"/>
    <lineage>
        <taxon>Eukaryota</taxon>
        <taxon>Fungi</taxon>
        <taxon>Dikarya</taxon>
        <taxon>Basidiomycota</taxon>
        <taxon>Agaricomycotina</taxon>
        <taxon>Agaricomycetes</taxon>
        <taxon>Agaricomycetidae</taxon>
        <taxon>Agaricales</taxon>
        <taxon>Marasmiineae</taxon>
        <taxon>Omphalotaceae</taxon>
        <taxon>Rhodocollybia</taxon>
    </lineage>
</organism>
<reference evidence="2" key="1">
    <citation type="submission" date="2020-11" db="EMBL/GenBank/DDBJ databases">
        <authorList>
            <consortium name="DOE Joint Genome Institute"/>
            <person name="Ahrendt S."/>
            <person name="Riley R."/>
            <person name="Andreopoulos W."/>
            <person name="Labutti K."/>
            <person name="Pangilinan J."/>
            <person name="Ruiz-Duenas F.J."/>
            <person name="Barrasa J.M."/>
            <person name="Sanchez-Garcia M."/>
            <person name="Camarero S."/>
            <person name="Miyauchi S."/>
            <person name="Serrano A."/>
            <person name="Linde D."/>
            <person name="Babiker R."/>
            <person name="Drula E."/>
            <person name="Ayuso-Fernandez I."/>
            <person name="Pacheco R."/>
            <person name="Padilla G."/>
            <person name="Ferreira P."/>
            <person name="Barriuso J."/>
            <person name="Kellner H."/>
            <person name="Castanera R."/>
            <person name="Alfaro M."/>
            <person name="Ramirez L."/>
            <person name="Pisabarro A.G."/>
            <person name="Kuo A."/>
            <person name="Tritt A."/>
            <person name="Lipzen A."/>
            <person name="He G."/>
            <person name="Yan M."/>
            <person name="Ng V."/>
            <person name="Cullen D."/>
            <person name="Martin F."/>
            <person name="Rosso M.-N."/>
            <person name="Henrissat B."/>
            <person name="Hibbett D."/>
            <person name="Martinez A.T."/>
            <person name="Grigoriev I.V."/>
        </authorList>
    </citation>
    <scope>NUCLEOTIDE SEQUENCE</scope>
    <source>
        <strain evidence="2">AH 40177</strain>
    </source>
</reference>
<accession>A0A9P5PNA0</accession>
<keyword evidence="3" id="KW-1185">Reference proteome</keyword>
<evidence type="ECO:0000313" key="3">
    <source>
        <dbReference type="Proteomes" id="UP000772434"/>
    </source>
</evidence>
<dbReference type="Proteomes" id="UP000772434">
    <property type="component" value="Unassembled WGS sequence"/>
</dbReference>
<name>A0A9P5PNA0_9AGAR</name>
<evidence type="ECO:0000313" key="2">
    <source>
        <dbReference type="EMBL" id="KAF9066416.1"/>
    </source>
</evidence>
<dbReference type="EMBL" id="JADNRY010000087">
    <property type="protein sequence ID" value="KAF9066416.1"/>
    <property type="molecule type" value="Genomic_DNA"/>
</dbReference>